<dbReference type="PANTHER" id="PTHR43798:SF33">
    <property type="entry name" value="HYDROLASE, PUTATIVE (AFU_ORTHOLOGUE AFUA_2G14860)-RELATED"/>
    <property type="match status" value="1"/>
</dbReference>
<dbReference type="PANTHER" id="PTHR43798">
    <property type="entry name" value="MONOACYLGLYCEROL LIPASE"/>
    <property type="match status" value="1"/>
</dbReference>
<accession>A0A6J7E7P4</accession>
<dbReference type="InterPro" id="IPR000073">
    <property type="entry name" value="AB_hydrolase_1"/>
</dbReference>
<dbReference type="InterPro" id="IPR029058">
    <property type="entry name" value="AB_hydrolase_fold"/>
</dbReference>
<protein>
    <submittedName>
        <fullName evidence="2">Unannotated protein</fullName>
    </submittedName>
</protein>
<dbReference type="AlphaFoldDB" id="A0A6J7E7P4"/>
<reference evidence="2" key="1">
    <citation type="submission" date="2020-05" db="EMBL/GenBank/DDBJ databases">
        <authorList>
            <person name="Chiriac C."/>
            <person name="Salcher M."/>
            <person name="Ghai R."/>
            <person name="Kavagutti S V."/>
        </authorList>
    </citation>
    <scope>NUCLEOTIDE SEQUENCE</scope>
</reference>
<feature type="domain" description="AB hydrolase-1" evidence="1">
    <location>
        <begin position="31"/>
        <end position="269"/>
    </location>
</feature>
<dbReference type="GO" id="GO:0016020">
    <property type="term" value="C:membrane"/>
    <property type="evidence" value="ECO:0007669"/>
    <property type="project" value="TreeGrafter"/>
</dbReference>
<dbReference type="Gene3D" id="3.40.50.1820">
    <property type="entry name" value="alpha/beta hydrolase"/>
    <property type="match status" value="1"/>
</dbReference>
<sequence>MRARQVSGRMFLTTMGPMHARVDGPTHGPAIVLIHGFAGSVHWFDRVVASLASDYRLIRVDLFGHGCTGGDRFLDANFQARAVIDILEALGLTDATIVGHSFGSDVALEAAESSSRITRVVLINQAPDLESGHFPAGNAVMTIRWFAQLARVCAVPALVSRIGHHAFADGFDARTGFNNPQQSFHDFTATSAAMYRTVLIDRRRRLQNKPLDSLVRTIDKPVTVIHGRGDKFYDWEPTLARYSTAGAHTVLIDNAGHSPNVEQPDEVSAVLRRASRA</sequence>
<evidence type="ECO:0000259" key="1">
    <source>
        <dbReference type="Pfam" id="PF12697"/>
    </source>
</evidence>
<dbReference type="SUPFAM" id="SSF53474">
    <property type="entry name" value="alpha/beta-Hydrolases"/>
    <property type="match status" value="1"/>
</dbReference>
<dbReference type="Pfam" id="PF12697">
    <property type="entry name" value="Abhydrolase_6"/>
    <property type="match status" value="1"/>
</dbReference>
<name>A0A6J7E7P4_9ZZZZ</name>
<dbReference type="EMBL" id="CAFBLX010000010">
    <property type="protein sequence ID" value="CAB4876814.1"/>
    <property type="molecule type" value="Genomic_DNA"/>
</dbReference>
<organism evidence="2">
    <name type="scientific">freshwater metagenome</name>
    <dbReference type="NCBI Taxonomy" id="449393"/>
    <lineage>
        <taxon>unclassified sequences</taxon>
        <taxon>metagenomes</taxon>
        <taxon>ecological metagenomes</taxon>
    </lineage>
</organism>
<dbReference type="PRINTS" id="PR00111">
    <property type="entry name" value="ABHYDROLASE"/>
</dbReference>
<proteinExistence type="predicted"/>
<evidence type="ECO:0000313" key="2">
    <source>
        <dbReference type="EMBL" id="CAB4876814.1"/>
    </source>
</evidence>
<gene>
    <name evidence="2" type="ORF">UFOPK3472_00283</name>
</gene>
<dbReference type="InterPro" id="IPR050266">
    <property type="entry name" value="AB_hydrolase_sf"/>
</dbReference>